<evidence type="ECO:0000256" key="1">
    <source>
        <dbReference type="SAM" id="MobiDB-lite"/>
    </source>
</evidence>
<feature type="region of interest" description="Disordered" evidence="1">
    <location>
        <begin position="1"/>
        <end position="23"/>
    </location>
</feature>
<proteinExistence type="predicted"/>
<feature type="transmembrane region" description="Helical" evidence="2">
    <location>
        <begin position="60"/>
        <end position="79"/>
    </location>
</feature>
<feature type="transmembrane region" description="Helical" evidence="2">
    <location>
        <begin position="410"/>
        <end position="435"/>
    </location>
</feature>
<accession>A0A8H5Z8M2</accession>
<dbReference type="EMBL" id="WNKQ01000022">
    <property type="protein sequence ID" value="KAF5844582.1"/>
    <property type="molecule type" value="Genomic_DNA"/>
</dbReference>
<keyword evidence="2" id="KW-0812">Transmembrane</keyword>
<evidence type="ECO:0000313" key="4">
    <source>
        <dbReference type="Proteomes" id="UP000624244"/>
    </source>
</evidence>
<keyword evidence="2" id="KW-0472">Membrane</keyword>
<evidence type="ECO:0000256" key="2">
    <source>
        <dbReference type="SAM" id="Phobius"/>
    </source>
</evidence>
<name>A0A8H5Z8M2_COCSA</name>
<reference evidence="3" key="1">
    <citation type="submission" date="2019-11" db="EMBL/GenBank/DDBJ databases">
        <title>Bipolaris sorokiniana Genome sequencing.</title>
        <authorList>
            <person name="Wang H."/>
        </authorList>
    </citation>
    <scope>NUCLEOTIDE SEQUENCE</scope>
</reference>
<gene>
    <name evidence="3" type="ORF">GGP41_007551</name>
</gene>
<dbReference type="Proteomes" id="UP000624244">
    <property type="component" value="Unassembled WGS sequence"/>
</dbReference>
<dbReference type="AlphaFoldDB" id="A0A8H5Z8M2"/>
<sequence>MDTSGSNSVGKKEGERLVTTSVPSTDNLVPNDAMYAPQEKTQNTGTKSSMWKWTSKTRNHIFAFVLVLATAVVPLIILGEATSPPYAGRAPFSSLFLDKVISCGGSIGGRPANSTITGMEKVFALDMTFGQYTFSQVKAIDIAWDTGMGRGLQLVASWASYIIFCDALLKSIERHPASFITFQRIALEGPRLKSIATLMVELWAAKSKRTKALFFYMLWSTAYIITLPIVIGAMTGYDATAVAWIDIEGVDNIVPASSVKETWMVKGTVNETFVQPACVDKQLKDKYSWIVGQRLETCDCQIPNGTRYSGKELESMRLTSQFYEVMSLGCIYNFTSNAQTWEGVDFPDRNSRKTYSCNSTMPVTIKDKTYDAQDLVTSSGYCHQSIAYNETYLEGKSRCLPDTAHPSYEWGFSTLLSGLFVFVTSAWVISMYILWLDSQRDSTLVQMGYRMTPLRAAFAMARAARQRTGYCEKQLVRADTEALEKELYGHKGSRKTKVDFGVFVEDTEGGEEMRGWQKVGDGRNSH</sequence>
<evidence type="ECO:0000313" key="3">
    <source>
        <dbReference type="EMBL" id="KAF5844582.1"/>
    </source>
</evidence>
<keyword evidence="2" id="KW-1133">Transmembrane helix</keyword>
<protein>
    <submittedName>
        <fullName evidence="3">Uncharacterized protein</fullName>
    </submittedName>
</protein>
<comment type="caution">
    <text evidence="3">The sequence shown here is derived from an EMBL/GenBank/DDBJ whole genome shotgun (WGS) entry which is preliminary data.</text>
</comment>
<feature type="transmembrane region" description="Helical" evidence="2">
    <location>
        <begin position="213"/>
        <end position="234"/>
    </location>
</feature>
<organism evidence="3 4">
    <name type="scientific">Cochliobolus sativus</name>
    <name type="common">Common root rot and spot blotch fungus</name>
    <name type="synonym">Bipolaris sorokiniana</name>
    <dbReference type="NCBI Taxonomy" id="45130"/>
    <lineage>
        <taxon>Eukaryota</taxon>
        <taxon>Fungi</taxon>
        <taxon>Dikarya</taxon>
        <taxon>Ascomycota</taxon>
        <taxon>Pezizomycotina</taxon>
        <taxon>Dothideomycetes</taxon>
        <taxon>Pleosporomycetidae</taxon>
        <taxon>Pleosporales</taxon>
        <taxon>Pleosporineae</taxon>
        <taxon>Pleosporaceae</taxon>
        <taxon>Bipolaris</taxon>
    </lineage>
</organism>